<feature type="binding site" evidence="11">
    <location>
        <position position="294"/>
    </location>
    <ligand>
        <name>Mg(2+)</name>
        <dbReference type="ChEBI" id="CHEBI:18420"/>
    </ligand>
</feature>
<dbReference type="EC" id="2.7.1.180" evidence="1 10"/>
<keyword evidence="6 10" id="KW-0274">FAD</keyword>
<dbReference type="RefSeq" id="WP_093360044.1">
    <property type="nucleotide sequence ID" value="NZ_FOLG01000003.1"/>
</dbReference>
<evidence type="ECO:0000256" key="2">
    <source>
        <dbReference type="ARBA" id="ARBA00016337"/>
    </source>
</evidence>
<comment type="cofactor">
    <cofactor evidence="11">
        <name>Mg(2+)</name>
        <dbReference type="ChEBI" id="CHEBI:18420"/>
    </cofactor>
    <cofactor evidence="11">
        <name>Mn(2+)</name>
        <dbReference type="ChEBI" id="CHEBI:29035"/>
    </cofactor>
    <text evidence="11">Magnesium. Can also use manganese.</text>
</comment>
<dbReference type="SUPFAM" id="SSF143631">
    <property type="entry name" value="ApbE-like"/>
    <property type="match status" value="1"/>
</dbReference>
<dbReference type="OrthoDB" id="9778595at2"/>
<evidence type="ECO:0000313" key="13">
    <source>
        <dbReference type="Proteomes" id="UP000198728"/>
    </source>
</evidence>
<comment type="catalytic activity">
    <reaction evidence="9 10">
        <text>L-threonyl-[protein] + FAD = FMN-L-threonyl-[protein] + AMP + H(+)</text>
        <dbReference type="Rhea" id="RHEA:36847"/>
        <dbReference type="Rhea" id="RHEA-COMP:11060"/>
        <dbReference type="Rhea" id="RHEA-COMP:11061"/>
        <dbReference type="ChEBI" id="CHEBI:15378"/>
        <dbReference type="ChEBI" id="CHEBI:30013"/>
        <dbReference type="ChEBI" id="CHEBI:57692"/>
        <dbReference type="ChEBI" id="CHEBI:74257"/>
        <dbReference type="ChEBI" id="CHEBI:456215"/>
        <dbReference type="EC" id="2.7.1.180"/>
    </reaction>
</comment>
<proteinExistence type="inferred from homology"/>
<keyword evidence="7 10" id="KW-0460">Magnesium</keyword>
<comment type="similarity">
    <text evidence="10">Belongs to the ApbE family.</text>
</comment>
<dbReference type="GO" id="GO:0046872">
    <property type="term" value="F:metal ion binding"/>
    <property type="evidence" value="ECO:0007669"/>
    <property type="project" value="UniProtKB-UniRule"/>
</dbReference>
<dbReference type="PIRSF" id="PIRSF006268">
    <property type="entry name" value="ApbE"/>
    <property type="match status" value="1"/>
</dbReference>
<keyword evidence="5 10" id="KW-0479">Metal-binding</keyword>
<evidence type="ECO:0000256" key="1">
    <source>
        <dbReference type="ARBA" id="ARBA00011955"/>
    </source>
</evidence>
<keyword evidence="4 10" id="KW-0808">Transferase</keyword>
<evidence type="ECO:0000256" key="7">
    <source>
        <dbReference type="ARBA" id="ARBA00022842"/>
    </source>
</evidence>
<feature type="binding site" evidence="11">
    <location>
        <position position="298"/>
    </location>
    <ligand>
        <name>Mg(2+)</name>
        <dbReference type="ChEBI" id="CHEBI:18420"/>
    </ligand>
</feature>
<keyword evidence="12" id="KW-0449">Lipoprotein</keyword>
<gene>
    <name evidence="12" type="ORF">SAMN04488094_10353</name>
</gene>
<accession>A0A1I1H7E4</accession>
<dbReference type="STRING" id="441112.SAMN04488094_10353"/>
<dbReference type="InterPro" id="IPR003374">
    <property type="entry name" value="ApbE-like_sf"/>
</dbReference>
<dbReference type="PANTHER" id="PTHR30040">
    <property type="entry name" value="THIAMINE BIOSYNTHESIS LIPOPROTEIN APBE"/>
    <property type="match status" value="1"/>
</dbReference>
<dbReference type="PANTHER" id="PTHR30040:SF2">
    <property type="entry name" value="FAD:PROTEIN FMN TRANSFERASE"/>
    <property type="match status" value="1"/>
</dbReference>
<keyword evidence="3 10" id="KW-0285">Flavoprotein</keyword>
<dbReference type="GO" id="GO:0016740">
    <property type="term" value="F:transferase activity"/>
    <property type="evidence" value="ECO:0007669"/>
    <property type="project" value="UniProtKB-UniRule"/>
</dbReference>
<feature type="binding site" evidence="11">
    <location>
        <position position="183"/>
    </location>
    <ligand>
        <name>Mg(2+)</name>
        <dbReference type="ChEBI" id="CHEBI:18420"/>
    </ligand>
</feature>
<dbReference type="Proteomes" id="UP000198728">
    <property type="component" value="Unassembled WGS sequence"/>
</dbReference>
<dbReference type="Gene3D" id="3.10.520.10">
    <property type="entry name" value="ApbE-like domains"/>
    <property type="match status" value="1"/>
</dbReference>
<dbReference type="AlphaFoldDB" id="A0A1I1H7E4"/>
<keyword evidence="13" id="KW-1185">Reference proteome</keyword>
<organism evidence="12 13">
    <name type="scientific">Tropicimonas isoalkanivorans</name>
    <dbReference type="NCBI Taxonomy" id="441112"/>
    <lineage>
        <taxon>Bacteria</taxon>
        <taxon>Pseudomonadati</taxon>
        <taxon>Pseudomonadota</taxon>
        <taxon>Alphaproteobacteria</taxon>
        <taxon>Rhodobacterales</taxon>
        <taxon>Roseobacteraceae</taxon>
        <taxon>Tropicimonas</taxon>
    </lineage>
</organism>
<dbReference type="EMBL" id="FOLG01000003">
    <property type="protein sequence ID" value="SFC19884.1"/>
    <property type="molecule type" value="Genomic_DNA"/>
</dbReference>
<evidence type="ECO:0000256" key="9">
    <source>
        <dbReference type="ARBA" id="ARBA00048540"/>
    </source>
</evidence>
<dbReference type="InterPro" id="IPR024932">
    <property type="entry name" value="ApbE"/>
</dbReference>
<evidence type="ECO:0000313" key="12">
    <source>
        <dbReference type="EMBL" id="SFC19884.1"/>
    </source>
</evidence>
<evidence type="ECO:0000256" key="4">
    <source>
        <dbReference type="ARBA" id="ARBA00022679"/>
    </source>
</evidence>
<evidence type="ECO:0000256" key="11">
    <source>
        <dbReference type="PIRSR" id="PIRSR006268-2"/>
    </source>
</evidence>
<dbReference type="Pfam" id="PF02424">
    <property type="entry name" value="ApbE"/>
    <property type="match status" value="1"/>
</dbReference>
<evidence type="ECO:0000256" key="3">
    <source>
        <dbReference type="ARBA" id="ARBA00022630"/>
    </source>
</evidence>
<protein>
    <recommendedName>
        <fullName evidence="2 10">FAD:protein FMN transferase</fullName>
        <ecNumber evidence="1 10">2.7.1.180</ecNumber>
    </recommendedName>
    <alternativeName>
        <fullName evidence="8 10">Flavin transferase</fullName>
    </alternativeName>
</protein>
<sequence>MTRAGRGTALLAALCVALVIGVTGVGRASRPAPVHSETLYVFGTLVEVVIEGVPEAKARAATAALEKEFRRLHRDWHAWDPGELGRLNDAIALGRTMEVSDDLADVLRQGKALSEASGGLFEPAIGALIALWGFHDDLPPDGPLPDPGRIAELREARPRMADLRFDGNRVWSVNPAVRLDLGGYAKGAALDLAAARLTDEGINNAVLNAGGDINVIGTRGAREWRLAIRDPFGWGAVAALSVHPGEAVYTSGNYERFLEHDGARFSHILDPRTGWPVGDIVSATVLDTNGARADAAATALSVAGLEQWGATAVAMGIEAALLIDREGRMYATPAMAERLELPPGGSADQALRLTVLELPRPGGAL</sequence>
<evidence type="ECO:0000256" key="6">
    <source>
        <dbReference type="ARBA" id="ARBA00022827"/>
    </source>
</evidence>
<evidence type="ECO:0000256" key="10">
    <source>
        <dbReference type="PIRNR" id="PIRNR006268"/>
    </source>
</evidence>
<evidence type="ECO:0000256" key="5">
    <source>
        <dbReference type="ARBA" id="ARBA00022723"/>
    </source>
</evidence>
<reference evidence="12 13" key="1">
    <citation type="submission" date="2016-10" db="EMBL/GenBank/DDBJ databases">
        <authorList>
            <person name="de Groot N.N."/>
        </authorList>
    </citation>
    <scope>NUCLEOTIDE SEQUENCE [LARGE SCALE GENOMIC DNA]</scope>
    <source>
        <strain evidence="12 13">DSM 19548</strain>
    </source>
</reference>
<name>A0A1I1H7E4_9RHOB</name>
<evidence type="ECO:0000256" key="8">
    <source>
        <dbReference type="ARBA" id="ARBA00031306"/>
    </source>
</evidence>